<evidence type="ECO:0000256" key="2">
    <source>
        <dbReference type="SAM" id="Phobius"/>
    </source>
</evidence>
<reference evidence="3 4" key="1">
    <citation type="submission" date="2020-11" db="EMBL/GenBank/DDBJ databases">
        <title>A novel isolate from a Black sea contaminated sediment with potential to produce alkanes: Plantactinospora alkalitolerans sp. nov.</title>
        <authorList>
            <person name="Carro L."/>
            <person name="Veyisoglu A."/>
            <person name="Guven K."/>
            <person name="Schumann P."/>
            <person name="Klenk H.-P."/>
            <person name="Sahin N."/>
        </authorList>
    </citation>
    <scope>NUCLEOTIDE SEQUENCE [LARGE SCALE GENOMIC DNA]</scope>
    <source>
        <strain evidence="3 4">S1510</strain>
    </source>
</reference>
<proteinExistence type="predicted"/>
<keyword evidence="2" id="KW-0812">Transmembrane</keyword>
<feature type="transmembrane region" description="Helical" evidence="2">
    <location>
        <begin position="40"/>
        <end position="64"/>
    </location>
</feature>
<evidence type="ECO:0000256" key="1">
    <source>
        <dbReference type="SAM" id="MobiDB-lite"/>
    </source>
</evidence>
<evidence type="ECO:0008006" key="5">
    <source>
        <dbReference type="Google" id="ProtNLM"/>
    </source>
</evidence>
<keyword evidence="2" id="KW-0472">Membrane</keyword>
<gene>
    <name evidence="3" type="ORF">I0C86_42375</name>
</gene>
<keyword evidence="2" id="KW-1133">Transmembrane helix</keyword>
<comment type="caution">
    <text evidence="3">The sequence shown here is derived from an EMBL/GenBank/DDBJ whole genome shotgun (WGS) entry which is preliminary data.</text>
</comment>
<name>A0ABS0HAK4_9ACTN</name>
<sequence length="186" mass="20452">MHPPADSQVSRVPTQRTPPGQADAPPVASPPAPRRRRLSVVLAVVGGALALLVLAGAAIAYVAYDRFTAPDRSAPDVVVDNYLRAYLVDHNDVLAKQFECADSSTGLAELAGLRTDLSAREKQFQVTFVVKWGPLEVRAQGSRAEVFVELVISYLVENLNQSDHQRWRFVTERDDDWRICEAGRAS</sequence>
<dbReference type="Proteomes" id="UP000638560">
    <property type="component" value="Unassembled WGS sequence"/>
</dbReference>
<organism evidence="3 4">
    <name type="scientific">Plantactinospora alkalitolerans</name>
    <dbReference type="NCBI Taxonomy" id="2789879"/>
    <lineage>
        <taxon>Bacteria</taxon>
        <taxon>Bacillati</taxon>
        <taxon>Actinomycetota</taxon>
        <taxon>Actinomycetes</taxon>
        <taxon>Micromonosporales</taxon>
        <taxon>Micromonosporaceae</taxon>
        <taxon>Plantactinospora</taxon>
    </lineage>
</organism>
<feature type="compositionally biased region" description="Polar residues" evidence="1">
    <location>
        <begin position="7"/>
        <end position="18"/>
    </location>
</feature>
<protein>
    <recommendedName>
        <fullName evidence="5">Mce-associated membrane protein</fullName>
    </recommendedName>
</protein>
<evidence type="ECO:0000313" key="4">
    <source>
        <dbReference type="Proteomes" id="UP000638560"/>
    </source>
</evidence>
<keyword evidence="4" id="KW-1185">Reference proteome</keyword>
<feature type="region of interest" description="Disordered" evidence="1">
    <location>
        <begin position="1"/>
        <end position="32"/>
    </location>
</feature>
<evidence type="ECO:0000313" key="3">
    <source>
        <dbReference type="EMBL" id="MBF9135500.1"/>
    </source>
</evidence>
<dbReference type="EMBL" id="JADPUN010000435">
    <property type="protein sequence ID" value="MBF9135500.1"/>
    <property type="molecule type" value="Genomic_DNA"/>
</dbReference>
<accession>A0ABS0HAK4</accession>